<dbReference type="InterPro" id="IPR021333">
    <property type="entry name" value="DUF2946"/>
</dbReference>
<protein>
    <submittedName>
        <fullName evidence="1">DUF2946 family protein</fullName>
    </submittedName>
</protein>
<sequence length="124" mass="13207">MTFTARRRLLGAQLGLLAMVLIALAPLASQLRGEARDWSWLAELACHDEPVQAPGSVVPVPQAFALDACAYCSLLINSPALGSLGWVPLDLATLFTPPLVLRWQAPLAPRLPTAQSRAPPLFAG</sequence>
<evidence type="ECO:0000313" key="2">
    <source>
        <dbReference type="Proteomes" id="UP001609932"/>
    </source>
</evidence>
<dbReference type="Proteomes" id="UP001609932">
    <property type="component" value="Unassembled WGS sequence"/>
</dbReference>
<organism evidence="1 2">
    <name type="scientific">Ectopseudomonas khazarica</name>
    <dbReference type="NCBI Taxonomy" id="2502979"/>
    <lineage>
        <taxon>Bacteria</taxon>
        <taxon>Pseudomonadati</taxon>
        <taxon>Pseudomonadota</taxon>
        <taxon>Gammaproteobacteria</taxon>
        <taxon>Pseudomonadales</taxon>
        <taxon>Pseudomonadaceae</taxon>
        <taxon>Ectopseudomonas</taxon>
    </lineage>
</organism>
<proteinExistence type="predicted"/>
<dbReference type="RefSeq" id="WP_395273975.1">
    <property type="nucleotide sequence ID" value="NZ_JBHEGD010000002.1"/>
</dbReference>
<comment type="caution">
    <text evidence="1">The sequence shown here is derived from an EMBL/GenBank/DDBJ whole genome shotgun (WGS) entry which is preliminary data.</text>
</comment>
<accession>A0ABW7MJG4</accession>
<dbReference type="EMBL" id="JBHEGD010000002">
    <property type="protein sequence ID" value="MFH6601715.1"/>
    <property type="molecule type" value="Genomic_DNA"/>
</dbReference>
<keyword evidence="2" id="KW-1185">Reference proteome</keyword>
<evidence type="ECO:0000313" key="1">
    <source>
        <dbReference type="EMBL" id="MFH6601715.1"/>
    </source>
</evidence>
<reference evidence="1 2" key="1">
    <citation type="submission" date="2024-09" db="EMBL/GenBank/DDBJ databases">
        <title>Elucidation of the Bokeelamides from Bacteria Associated with Moon Snail Egg Collars.</title>
        <authorList>
            <person name="Campbell R."/>
            <person name="Piedl K."/>
            <person name="Mevers E."/>
        </authorList>
    </citation>
    <scope>NUCLEOTIDE SEQUENCE [LARGE SCALE GENOMIC DNA]</scope>
    <source>
        <strain evidence="1 2">EM133</strain>
    </source>
</reference>
<dbReference type="Pfam" id="PF11162">
    <property type="entry name" value="DUF2946"/>
    <property type="match status" value="1"/>
</dbReference>
<gene>
    <name evidence="1" type="ORF">ACEVAQ_23725</name>
</gene>
<name>A0ABW7MJG4_9GAMM</name>